<dbReference type="GO" id="GO:0004222">
    <property type="term" value="F:metalloendopeptidase activity"/>
    <property type="evidence" value="ECO:0007669"/>
    <property type="project" value="TreeGrafter"/>
</dbReference>
<dbReference type="PROSITE" id="PS51257">
    <property type="entry name" value="PROKAR_LIPOPROTEIN"/>
    <property type="match status" value="1"/>
</dbReference>
<dbReference type="InterPro" id="IPR011055">
    <property type="entry name" value="Dup_hybrid_motif"/>
</dbReference>
<dbReference type="PANTHER" id="PTHR21666">
    <property type="entry name" value="PEPTIDASE-RELATED"/>
    <property type="match status" value="1"/>
</dbReference>
<feature type="chain" id="PRO_5012197548" description="LysM domain-containing protein" evidence="3">
    <location>
        <begin position="20"/>
        <end position="323"/>
    </location>
</feature>
<feature type="signal peptide" evidence="3">
    <location>
        <begin position="1"/>
        <end position="19"/>
    </location>
</feature>
<dbReference type="EMBL" id="NOXT01000103">
    <property type="protein sequence ID" value="OYQ30021.1"/>
    <property type="molecule type" value="Genomic_DNA"/>
</dbReference>
<dbReference type="InterPro" id="IPR018392">
    <property type="entry name" value="LysM"/>
</dbReference>
<keyword evidence="3" id="KW-0732">Signal</keyword>
<proteinExistence type="inferred from homology"/>
<evidence type="ECO:0000256" key="1">
    <source>
        <dbReference type="ARBA" id="ARBA00038420"/>
    </source>
</evidence>
<feature type="compositionally biased region" description="Low complexity" evidence="2">
    <location>
        <begin position="61"/>
        <end position="70"/>
    </location>
</feature>
<dbReference type="RefSeq" id="WP_094473457.1">
    <property type="nucleotide sequence ID" value="NZ_NOXT01000103.1"/>
</dbReference>
<keyword evidence="6" id="KW-1185">Reference proteome</keyword>
<evidence type="ECO:0000259" key="4">
    <source>
        <dbReference type="PROSITE" id="PS51782"/>
    </source>
</evidence>
<dbReference type="OrthoDB" id="9795421at2"/>
<evidence type="ECO:0000313" key="5">
    <source>
        <dbReference type="EMBL" id="OYQ30021.1"/>
    </source>
</evidence>
<dbReference type="AlphaFoldDB" id="A0A255YLF1"/>
<feature type="domain" description="LysM" evidence="4">
    <location>
        <begin position="88"/>
        <end position="132"/>
    </location>
</feature>
<dbReference type="Gene3D" id="2.70.70.10">
    <property type="entry name" value="Glucose Permease (Domain IIA)"/>
    <property type="match status" value="1"/>
</dbReference>
<dbReference type="PROSITE" id="PS51782">
    <property type="entry name" value="LYSM"/>
    <property type="match status" value="1"/>
</dbReference>
<dbReference type="InterPro" id="IPR050570">
    <property type="entry name" value="Cell_wall_metabolism_enzyme"/>
</dbReference>
<evidence type="ECO:0000313" key="6">
    <source>
        <dbReference type="Proteomes" id="UP000216991"/>
    </source>
</evidence>
<evidence type="ECO:0000256" key="2">
    <source>
        <dbReference type="SAM" id="MobiDB-lite"/>
    </source>
</evidence>
<dbReference type="SMART" id="SM00257">
    <property type="entry name" value="LysM"/>
    <property type="match status" value="1"/>
</dbReference>
<dbReference type="Proteomes" id="UP000216991">
    <property type="component" value="Unassembled WGS sequence"/>
</dbReference>
<dbReference type="InterPro" id="IPR016047">
    <property type="entry name" value="M23ase_b-sheet_dom"/>
</dbReference>
<comment type="similarity">
    <text evidence="1">Belongs to the E.coli NlpD/Haemophilus LppB family.</text>
</comment>
<feature type="region of interest" description="Disordered" evidence="2">
    <location>
        <begin position="20"/>
        <end position="70"/>
    </location>
</feature>
<evidence type="ECO:0000256" key="3">
    <source>
        <dbReference type="SAM" id="SignalP"/>
    </source>
</evidence>
<gene>
    <name evidence="5" type="ORF">CHU93_07400</name>
</gene>
<comment type="caution">
    <text evidence="5">The sequence shown here is derived from an EMBL/GenBank/DDBJ whole genome shotgun (WGS) entry which is preliminary data.</text>
</comment>
<dbReference type="CDD" id="cd00118">
    <property type="entry name" value="LysM"/>
    <property type="match status" value="1"/>
</dbReference>
<accession>A0A255YLF1</accession>
<dbReference type="Gene3D" id="3.10.350.10">
    <property type="entry name" value="LysM domain"/>
    <property type="match status" value="1"/>
</dbReference>
<name>A0A255YLF1_9SPHN</name>
<dbReference type="InterPro" id="IPR036779">
    <property type="entry name" value="LysM_dom_sf"/>
</dbReference>
<dbReference type="CDD" id="cd12797">
    <property type="entry name" value="M23_peptidase"/>
    <property type="match status" value="1"/>
</dbReference>
<organism evidence="5 6">
    <name type="scientific">Sandarakinorhabdus cyanobacteriorum</name>
    <dbReference type="NCBI Taxonomy" id="1981098"/>
    <lineage>
        <taxon>Bacteria</taxon>
        <taxon>Pseudomonadati</taxon>
        <taxon>Pseudomonadota</taxon>
        <taxon>Alphaproteobacteria</taxon>
        <taxon>Sphingomonadales</taxon>
        <taxon>Sphingosinicellaceae</taxon>
        <taxon>Sandarakinorhabdus</taxon>
    </lineage>
</organism>
<dbReference type="Pfam" id="PF01551">
    <property type="entry name" value="Peptidase_M23"/>
    <property type="match status" value="1"/>
</dbReference>
<dbReference type="Pfam" id="PF01476">
    <property type="entry name" value="LysM"/>
    <property type="match status" value="1"/>
</dbReference>
<feature type="compositionally biased region" description="Pro residues" evidence="2">
    <location>
        <begin position="31"/>
        <end position="60"/>
    </location>
</feature>
<dbReference type="SUPFAM" id="SSF51261">
    <property type="entry name" value="Duplicated hybrid motif"/>
    <property type="match status" value="1"/>
</dbReference>
<protein>
    <recommendedName>
        <fullName evidence="4">LysM domain-containing protein</fullName>
    </recommendedName>
</protein>
<feature type="region of interest" description="Disordered" evidence="2">
    <location>
        <begin position="167"/>
        <end position="193"/>
    </location>
</feature>
<sequence>MRRAAALLLLLALSGCANMIGRPEPARRPTPRPVPTRVPPPKPAPTRQTPPAPRPAPARPAPVRTAPPRTDWVARPVTPNAVATPQGRFHLVRSGETGIAIARAYGVPWRDLIALNGLKEPYVLAVGQRLRLPDAQIAAAKVAAMSLEERARAFSLSIDDVVTGGQPAAPVTPSVARPAAAEPAAEPPAPLPAVTGNAPRFRWPLPGRIISGFGAKPGGRFNDGVNLKANPGEPVRAAGDGVVAYAGDAIPGFGNLVLVKHAGGWVSAYAHNEALLVARGARVKAGEVIARAGQTGAVAEPQLHFELRKGRAPQDPARVIGGR</sequence>
<dbReference type="PANTHER" id="PTHR21666:SF263">
    <property type="entry name" value="MUREIN HYDROLASE ACTIVATOR NLPD"/>
    <property type="match status" value="1"/>
</dbReference>
<reference evidence="5 6" key="1">
    <citation type="submission" date="2017-07" db="EMBL/GenBank/DDBJ databases">
        <title>Sandarakinorhabdus cyanobacteriorum sp. nov., a novel bacterium isolated from cyanobacterial aggregates in a eutrophic lake.</title>
        <authorList>
            <person name="Cai H."/>
        </authorList>
    </citation>
    <scope>NUCLEOTIDE SEQUENCE [LARGE SCALE GENOMIC DNA]</scope>
    <source>
        <strain evidence="5 6">TH057</strain>
    </source>
</reference>